<dbReference type="PANTHER" id="PTHR42912:SF95">
    <property type="entry name" value="METHYLTRANSFERASE TYPE 11 DOMAIN-CONTAINING PROTEIN"/>
    <property type="match status" value="1"/>
</dbReference>
<feature type="domain" description="Methyltransferase type 11" evidence="1">
    <location>
        <begin position="49"/>
        <end position="145"/>
    </location>
</feature>
<name>A0ABV6A844_9PSEU</name>
<sequence length="195" mass="20615">MNRSAAPPRSTTSTPARGLARVFEARDARTERRLVEHARLRPGDSVLVLGAGTGTGVRAAGVMVPGGVAIGVDPSPDALRLCAASCPDLVDSGRVRLRTGTAARTGLSNASVDAVLSTDTVHLWSDIATGFAELHRVLRPGGVLLLSVRRSLLGCKPLDLRLIARRAGFTEVIMRLGPPRLFSAAPFELLARKPR</sequence>
<dbReference type="Gene3D" id="3.40.50.150">
    <property type="entry name" value="Vaccinia Virus protein VP39"/>
    <property type="match status" value="1"/>
</dbReference>
<dbReference type="PANTHER" id="PTHR42912">
    <property type="entry name" value="METHYLTRANSFERASE"/>
    <property type="match status" value="1"/>
</dbReference>
<dbReference type="CDD" id="cd02440">
    <property type="entry name" value="AdoMet_MTases"/>
    <property type="match status" value="1"/>
</dbReference>
<protein>
    <submittedName>
        <fullName evidence="2">Class I SAM-dependent methyltransferase</fullName>
        <ecNumber evidence="2">2.1.1.-</ecNumber>
    </submittedName>
</protein>
<dbReference type="Pfam" id="PF08241">
    <property type="entry name" value="Methyltransf_11"/>
    <property type="match status" value="1"/>
</dbReference>
<proteinExistence type="predicted"/>
<keyword evidence="2" id="KW-0489">Methyltransferase</keyword>
<dbReference type="Proteomes" id="UP001589693">
    <property type="component" value="Unassembled WGS sequence"/>
</dbReference>
<accession>A0ABV6A844</accession>
<comment type="caution">
    <text evidence="2">The sequence shown here is derived from an EMBL/GenBank/DDBJ whole genome shotgun (WGS) entry which is preliminary data.</text>
</comment>
<dbReference type="EMBL" id="JBHLZU010000033">
    <property type="protein sequence ID" value="MFB9909258.1"/>
    <property type="molecule type" value="Genomic_DNA"/>
</dbReference>
<gene>
    <name evidence="2" type="ORF">ACFFQA_35430</name>
</gene>
<evidence type="ECO:0000313" key="2">
    <source>
        <dbReference type="EMBL" id="MFB9909258.1"/>
    </source>
</evidence>
<organism evidence="2 3">
    <name type="scientific">Allokutzneria oryzae</name>
    <dbReference type="NCBI Taxonomy" id="1378989"/>
    <lineage>
        <taxon>Bacteria</taxon>
        <taxon>Bacillati</taxon>
        <taxon>Actinomycetota</taxon>
        <taxon>Actinomycetes</taxon>
        <taxon>Pseudonocardiales</taxon>
        <taxon>Pseudonocardiaceae</taxon>
        <taxon>Allokutzneria</taxon>
    </lineage>
</organism>
<dbReference type="InterPro" id="IPR050508">
    <property type="entry name" value="Methyltransf_Superfamily"/>
</dbReference>
<evidence type="ECO:0000259" key="1">
    <source>
        <dbReference type="Pfam" id="PF08241"/>
    </source>
</evidence>
<dbReference type="InterPro" id="IPR029063">
    <property type="entry name" value="SAM-dependent_MTases_sf"/>
</dbReference>
<dbReference type="GO" id="GO:0032259">
    <property type="term" value="P:methylation"/>
    <property type="evidence" value="ECO:0007669"/>
    <property type="project" value="UniProtKB-KW"/>
</dbReference>
<dbReference type="EC" id="2.1.1.-" evidence="2"/>
<dbReference type="GO" id="GO:0008168">
    <property type="term" value="F:methyltransferase activity"/>
    <property type="evidence" value="ECO:0007669"/>
    <property type="project" value="UniProtKB-KW"/>
</dbReference>
<keyword evidence="3" id="KW-1185">Reference proteome</keyword>
<reference evidence="2 3" key="1">
    <citation type="submission" date="2024-09" db="EMBL/GenBank/DDBJ databases">
        <authorList>
            <person name="Sun Q."/>
            <person name="Mori K."/>
        </authorList>
    </citation>
    <scope>NUCLEOTIDE SEQUENCE [LARGE SCALE GENOMIC DNA]</scope>
    <source>
        <strain evidence="2 3">TBRC 7907</strain>
    </source>
</reference>
<evidence type="ECO:0000313" key="3">
    <source>
        <dbReference type="Proteomes" id="UP001589693"/>
    </source>
</evidence>
<keyword evidence="2" id="KW-0808">Transferase</keyword>
<dbReference type="InterPro" id="IPR013216">
    <property type="entry name" value="Methyltransf_11"/>
</dbReference>
<dbReference type="RefSeq" id="WP_377861957.1">
    <property type="nucleotide sequence ID" value="NZ_JBHLZU010000033.1"/>
</dbReference>
<dbReference type="SUPFAM" id="SSF53335">
    <property type="entry name" value="S-adenosyl-L-methionine-dependent methyltransferases"/>
    <property type="match status" value="1"/>
</dbReference>